<evidence type="ECO:0000259" key="6">
    <source>
        <dbReference type="PROSITE" id="PS51736"/>
    </source>
</evidence>
<dbReference type="PROSITE" id="PS00397">
    <property type="entry name" value="RECOMBINASES_1"/>
    <property type="match status" value="1"/>
</dbReference>
<dbReference type="PROSITE" id="PS51736">
    <property type="entry name" value="RECOMBINASES_3"/>
    <property type="match status" value="1"/>
</dbReference>
<keyword evidence="2" id="KW-0238">DNA-binding</keyword>
<dbReference type="PANTHER" id="PTHR30461">
    <property type="entry name" value="DNA-INVERTASE FROM LAMBDOID PROPHAGE"/>
    <property type="match status" value="1"/>
</dbReference>
<reference evidence="7 8" key="1">
    <citation type="submission" date="2017-03" db="EMBL/GenBank/DDBJ databases">
        <title>Whole genome sequences of fourteen strains of Bradyrhizobium canariense and one strain of Bradyrhizobium japonicum isolated from Lupinus (Papilionoideae: Genisteae) species in Algeria.</title>
        <authorList>
            <person name="Crovadore J."/>
            <person name="Chekireb D."/>
            <person name="Brachmann A."/>
            <person name="Chablais R."/>
            <person name="Cochard B."/>
            <person name="Lefort F."/>
        </authorList>
    </citation>
    <scope>NUCLEOTIDE SEQUENCE [LARGE SCALE GENOMIC DNA]</scope>
    <source>
        <strain evidence="7 8">UBMA197</strain>
    </source>
</reference>
<dbReference type="Proteomes" id="UP000193335">
    <property type="component" value="Unassembled WGS sequence"/>
</dbReference>
<dbReference type="InterPro" id="IPR006119">
    <property type="entry name" value="Resolv_N"/>
</dbReference>
<dbReference type="GO" id="GO:0000150">
    <property type="term" value="F:DNA strand exchange activity"/>
    <property type="evidence" value="ECO:0007669"/>
    <property type="project" value="InterPro"/>
</dbReference>
<dbReference type="SMART" id="SM00857">
    <property type="entry name" value="Resolvase"/>
    <property type="match status" value="1"/>
</dbReference>
<dbReference type="EMBL" id="NAFL01000175">
    <property type="protein sequence ID" value="OSJ36758.1"/>
    <property type="molecule type" value="Genomic_DNA"/>
</dbReference>
<accession>A0A1Y2JX55</accession>
<dbReference type="Gene3D" id="3.40.50.1390">
    <property type="entry name" value="Resolvase, N-terminal catalytic domain"/>
    <property type="match status" value="1"/>
</dbReference>
<dbReference type="SUPFAM" id="SSF53041">
    <property type="entry name" value="Resolvase-like"/>
    <property type="match status" value="1"/>
</dbReference>
<evidence type="ECO:0000256" key="3">
    <source>
        <dbReference type="ARBA" id="ARBA00023172"/>
    </source>
</evidence>
<keyword evidence="3" id="KW-0233">DNA recombination</keyword>
<dbReference type="InterPro" id="IPR006118">
    <property type="entry name" value="Recombinase_CS"/>
</dbReference>
<protein>
    <submittedName>
        <fullName evidence="7">Resolvase</fullName>
    </submittedName>
</protein>
<feature type="active site" description="O-(5'-phospho-DNA)-serine intermediate" evidence="4 5">
    <location>
        <position position="11"/>
    </location>
</feature>
<dbReference type="GO" id="GO:0003677">
    <property type="term" value="F:DNA binding"/>
    <property type="evidence" value="ECO:0007669"/>
    <property type="project" value="UniProtKB-KW"/>
</dbReference>
<evidence type="ECO:0000313" key="7">
    <source>
        <dbReference type="EMBL" id="OSJ36758.1"/>
    </source>
</evidence>
<proteinExistence type="predicted"/>
<organism evidence="7 8">
    <name type="scientific">Bradyrhizobium japonicum</name>
    <dbReference type="NCBI Taxonomy" id="375"/>
    <lineage>
        <taxon>Bacteria</taxon>
        <taxon>Pseudomonadati</taxon>
        <taxon>Pseudomonadota</taxon>
        <taxon>Alphaproteobacteria</taxon>
        <taxon>Hyphomicrobiales</taxon>
        <taxon>Nitrobacteraceae</taxon>
        <taxon>Bradyrhizobium</taxon>
    </lineage>
</organism>
<dbReference type="RefSeq" id="WP_085398402.1">
    <property type="nucleotide sequence ID" value="NZ_NAFL01000175.1"/>
</dbReference>
<keyword evidence="1" id="KW-0229">DNA integration</keyword>
<sequence length="216" mass="23326">MKPAVAYVRVSTNRQGKSGLGLEAQRASLARFADTEGFDLVQTFQEVETGKGADALNRRPQLAAALKAAKKLKSPIIVAKLDRLSRDVHFISGLMTHRTPFIVAELGADADPFMLHLYAALAEKERAMISRRTKDALAAKKAQGVTLGGLRAYGAQARDDANERAQQLRPVFAEFAGQSARKIAAVLNERKVATPAGGVWHAATVIRIQKRLAALS</sequence>
<evidence type="ECO:0000256" key="1">
    <source>
        <dbReference type="ARBA" id="ARBA00022908"/>
    </source>
</evidence>
<dbReference type="AlphaFoldDB" id="A0A1Y2JX55"/>
<comment type="caution">
    <text evidence="7">The sequence shown here is derived from an EMBL/GenBank/DDBJ whole genome shotgun (WGS) entry which is preliminary data.</text>
</comment>
<evidence type="ECO:0000256" key="2">
    <source>
        <dbReference type="ARBA" id="ARBA00023125"/>
    </source>
</evidence>
<dbReference type="InterPro" id="IPR050639">
    <property type="entry name" value="SSR_resolvase"/>
</dbReference>
<name>A0A1Y2JX55_BRAJP</name>
<feature type="domain" description="Resolvase/invertase-type recombinase catalytic" evidence="6">
    <location>
        <begin position="3"/>
        <end position="144"/>
    </location>
</feature>
<dbReference type="PANTHER" id="PTHR30461:SF2">
    <property type="entry name" value="SERINE RECOMBINASE PINE-RELATED"/>
    <property type="match status" value="1"/>
</dbReference>
<evidence type="ECO:0000256" key="4">
    <source>
        <dbReference type="PIRSR" id="PIRSR606118-50"/>
    </source>
</evidence>
<evidence type="ECO:0000256" key="5">
    <source>
        <dbReference type="PROSITE-ProRule" id="PRU10137"/>
    </source>
</evidence>
<evidence type="ECO:0000313" key="8">
    <source>
        <dbReference type="Proteomes" id="UP000193335"/>
    </source>
</evidence>
<dbReference type="Pfam" id="PF00239">
    <property type="entry name" value="Resolvase"/>
    <property type="match status" value="1"/>
</dbReference>
<dbReference type="GO" id="GO:0015074">
    <property type="term" value="P:DNA integration"/>
    <property type="evidence" value="ECO:0007669"/>
    <property type="project" value="UniProtKB-KW"/>
</dbReference>
<dbReference type="InterPro" id="IPR036162">
    <property type="entry name" value="Resolvase-like_N_sf"/>
</dbReference>
<gene>
    <name evidence="7" type="ORF">BSZ19_02625</name>
</gene>
<dbReference type="CDD" id="cd00338">
    <property type="entry name" value="Ser_Recombinase"/>
    <property type="match status" value="1"/>
</dbReference>